<dbReference type="PANTHER" id="PTHR12050">
    <property type="entry name" value="LEPTIN RECEPTOR-RELATED"/>
    <property type="match status" value="1"/>
</dbReference>
<feature type="transmembrane region" description="Helical" evidence="6">
    <location>
        <begin position="71"/>
        <end position="90"/>
    </location>
</feature>
<dbReference type="Pfam" id="PF04133">
    <property type="entry name" value="Vps55"/>
    <property type="match status" value="1"/>
</dbReference>
<evidence type="ECO:0000313" key="7">
    <source>
        <dbReference type="EMBL" id="CAD8536688.1"/>
    </source>
</evidence>
<organism evidence="7">
    <name type="scientific">Calcidiscus leptoporus</name>
    <dbReference type="NCBI Taxonomy" id="127549"/>
    <lineage>
        <taxon>Eukaryota</taxon>
        <taxon>Haptista</taxon>
        <taxon>Haptophyta</taxon>
        <taxon>Prymnesiophyceae</taxon>
        <taxon>Coccolithales</taxon>
        <taxon>Calcidiscaceae</taxon>
        <taxon>Calcidiscus</taxon>
    </lineage>
</organism>
<evidence type="ECO:0000256" key="2">
    <source>
        <dbReference type="ARBA" id="ARBA00005645"/>
    </source>
</evidence>
<name>A0A7S0J070_9EUKA</name>
<dbReference type="GO" id="GO:0005768">
    <property type="term" value="C:endosome"/>
    <property type="evidence" value="ECO:0007669"/>
    <property type="project" value="TreeGrafter"/>
</dbReference>
<proteinExistence type="inferred from homology"/>
<evidence type="ECO:0000256" key="4">
    <source>
        <dbReference type="ARBA" id="ARBA00022989"/>
    </source>
</evidence>
<dbReference type="GO" id="GO:0016020">
    <property type="term" value="C:membrane"/>
    <property type="evidence" value="ECO:0007669"/>
    <property type="project" value="UniProtKB-SubCell"/>
</dbReference>
<reference evidence="7" key="1">
    <citation type="submission" date="2021-01" db="EMBL/GenBank/DDBJ databases">
        <authorList>
            <person name="Corre E."/>
            <person name="Pelletier E."/>
            <person name="Niang G."/>
            <person name="Scheremetjew M."/>
            <person name="Finn R."/>
            <person name="Kale V."/>
            <person name="Holt S."/>
            <person name="Cochrane G."/>
            <person name="Meng A."/>
            <person name="Brown T."/>
            <person name="Cohen L."/>
        </authorList>
    </citation>
    <scope>NUCLEOTIDE SEQUENCE</scope>
    <source>
        <strain evidence="7">RCC1130</strain>
    </source>
</reference>
<sequence length="124" mass="13536">MDVWHLLLLAALVSGALFMHILSCALYNNWWPMLLVLAYLLMPIPLVVIARARGDGFLESGSKHVLRWGEFFAAFVFSLIVGVPLILLRAEVVELGAVLMDLSGLVLAVAAGAFAAFISHQPDY</sequence>
<comment type="subcellular location">
    <subcellularLocation>
        <location evidence="1">Membrane</location>
        <topology evidence="1">Multi-pass membrane protein</topology>
    </subcellularLocation>
</comment>
<dbReference type="InterPro" id="IPR007262">
    <property type="entry name" value="Vps55/LEPROT"/>
</dbReference>
<dbReference type="PANTHER" id="PTHR12050:SF0">
    <property type="entry name" value="RH04491P"/>
    <property type="match status" value="1"/>
</dbReference>
<feature type="transmembrane region" description="Helical" evidence="6">
    <location>
        <begin position="34"/>
        <end position="50"/>
    </location>
</feature>
<evidence type="ECO:0008006" key="8">
    <source>
        <dbReference type="Google" id="ProtNLM"/>
    </source>
</evidence>
<dbReference type="AlphaFoldDB" id="A0A7S0J070"/>
<keyword evidence="5 6" id="KW-0472">Membrane</keyword>
<evidence type="ECO:0000256" key="6">
    <source>
        <dbReference type="SAM" id="Phobius"/>
    </source>
</evidence>
<gene>
    <name evidence="7" type="ORF">CLEP1334_LOCUS11970</name>
</gene>
<evidence type="ECO:0000256" key="3">
    <source>
        <dbReference type="ARBA" id="ARBA00022692"/>
    </source>
</evidence>
<dbReference type="GO" id="GO:0032511">
    <property type="term" value="P:late endosome to vacuole transport via multivesicular body sorting pathway"/>
    <property type="evidence" value="ECO:0007669"/>
    <property type="project" value="TreeGrafter"/>
</dbReference>
<protein>
    <recommendedName>
        <fullName evidence="8">Vacuolar protein sorting 55</fullName>
    </recommendedName>
</protein>
<evidence type="ECO:0000256" key="1">
    <source>
        <dbReference type="ARBA" id="ARBA00004141"/>
    </source>
</evidence>
<feature type="transmembrane region" description="Helical" evidence="6">
    <location>
        <begin position="96"/>
        <end position="118"/>
    </location>
</feature>
<keyword evidence="3 6" id="KW-0812">Transmembrane</keyword>
<accession>A0A7S0J070</accession>
<evidence type="ECO:0000256" key="5">
    <source>
        <dbReference type="ARBA" id="ARBA00023136"/>
    </source>
</evidence>
<dbReference type="EMBL" id="HBER01023884">
    <property type="protein sequence ID" value="CAD8536688.1"/>
    <property type="molecule type" value="Transcribed_RNA"/>
</dbReference>
<keyword evidence="4 6" id="KW-1133">Transmembrane helix</keyword>
<comment type="similarity">
    <text evidence="2">Belongs to the OB-RGRP/VPS55 family.</text>
</comment>